<evidence type="ECO:0000256" key="1">
    <source>
        <dbReference type="SAM" id="MobiDB-lite"/>
    </source>
</evidence>
<dbReference type="AlphaFoldDB" id="A0A1N7QJL8"/>
<protein>
    <submittedName>
        <fullName evidence="2">Phage portal protein, lambda family</fullName>
    </submittedName>
</protein>
<dbReference type="Proteomes" id="UP000186141">
    <property type="component" value="Unassembled WGS sequence"/>
</dbReference>
<accession>A0A1N7QJL8</accession>
<feature type="region of interest" description="Disordered" evidence="1">
    <location>
        <begin position="446"/>
        <end position="484"/>
    </location>
</feature>
<gene>
    <name evidence="2" type="ORF">SAMN05421774_11247</name>
</gene>
<dbReference type="Pfam" id="PF05136">
    <property type="entry name" value="Phage_portal_2"/>
    <property type="match status" value="1"/>
</dbReference>
<evidence type="ECO:0000313" key="3">
    <source>
        <dbReference type="Proteomes" id="UP000186141"/>
    </source>
</evidence>
<dbReference type="InterPro" id="IPR006429">
    <property type="entry name" value="Phage_lambda_portal"/>
</dbReference>
<dbReference type="EMBL" id="FTOT01000012">
    <property type="protein sequence ID" value="SIT22707.1"/>
    <property type="molecule type" value="Genomic_DNA"/>
</dbReference>
<dbReference type="GO" id="GO:0019068">
    <property type="term" value="P:virion assembly"/>
    <property type="evidence" value="ECO:0007669"/>
    <property type="project" value="InterPro"/>
</dbReference>
<dbReference type="OrthoDB" id="9770450at2"/>
<dbReference type="GO" id="GO:0005198">
    <property type="term" value="F:structural molecule activity"/>
    <property type="evidence" value="ECO:0007669"/>
    <property type="project" value="InterPro"/>
</dbReference>
<dbReference type="RefSeq" id="WP_076534033.1">
    <property type="nucleotide sequence ID" value="NZ_BMEH01000012.1"/>
</dbReference>
<organism evidence="2 3">
    <name type="scientific">Gemmobacter megaterium</name>
    <dbReference type="NCBI Taxonomy" id="1086013"/>
    <lineage>
        <taxon>Bacteria</taxon>
        <taxon>Pseudomonadati</taxon>
        <taxon>Pseudomonadota</taxon>
        <taxon>Alphaproteobacteria</taxon>
        <taxon>Rhodobacterales</taxon>
        <taxon>Paracoccaceae</taxon>
        <taxon>Gemmobacter</taxon>
    </lineage>
</organism>
<dbReference type="NCBIfam" id="TIGR01539">
    <property type="entry name" value="portal_lambda"/>
    <property type="match status" value="1"/>
</dbReference>
<keyword evidence="3" id="KW-1185">Reference proteome</keyword>
<evidence type="ECO:0000313" key="2">
    <source>
        <dbReference type="EMBL" id="SIT22707.1"/>
    </source>
</evidence>
<proteinExistence type="predicted"/>
<dbReference type="STRING" id="1086013.SAMN05421774_11247"/>
<reference evidence="2 3" key="1">
    <citation type="submission" date="2017-01" db="EMBL/GenBank/DDBJ databases">
        <authorList>
            <person name="Mah S.A."/>
            <person name="Swanson W.J."/>
            <person name="Moy G.W."/>
            <person name="Vacquier V.D."/>
        </authorList>
    </citation>
    <scope>NUCLEOTIDE SEQUENCE [LARGE SCALE GENOMIC DNA]</scope>
    <source>
        <strain evidence="2 3">DSM 26375</strain>
    </source>
</reference>
<feature type="compositionally biased region" description="Low complexity" evidence="1">
    <location>
        <begin position="457"/>
        <end position="473"/>
    </location>
</feature>
<sequence>MNLLDRAIAVVSPRAGLRRAQARMSLQAMAHYRAGSLPRRSPSVRAVAGDADAVSAVARRQIALSVRDVVRNNAVAERAVQVLVNAVIGTGIEPKLISDDTELRDAWKVQQSLLDTVRIDADGASTLAAMQRLMVRAMIVDGESLMIMPRESGPDSFFQVRVLEADYLDDRMQGRAGNPANTLYDGIEYGPDGRVVAYHLYDEHPGSAVWHPEWRGLTSSRIPADRVIHLYRTDRAGQRRGVSWFAPVLDDLVALAENDEAQMMRQKIAACFAVFWRSDKEGPASGIPSKLAPGMIQQIGSDDEISFATPPDVTGYDDFARVHLRRIAAGLGITYEALTGDLSGVNYSSARIGRMEMAANVEAWQWTLVMPRLCAPMGQWFLRSWAYADPKKVSALSKARIAYTPPPPAVADPKTETQVAVQKIEAGLSSRPAEIRRMGYEPGEIDAEIKADAETRQSLAALKAPSQAAAAQSETDQQERDANA</sequence>
<name>A0A1N7QJL8_9RHOB</name>